<dbReference type="GO" id="GO:0005886">
    <property type="term" value="C:plasma membrane"/>
    <property type="evidence" value="ECO:0007669"/>
    <property type="project" value="UniProtKB-SubCell"/>
</dbReference>
<keyword evidence="5 7" id="KW-1133">Transmembrane helix</keyword>
<keyword evidence="3" id="KW-1003">Cell membrane</keyword>
<accession>A0A1I0AIH5</accession>
<sequence length="124" mass="13550">MKKISELTARILLAQIFFLAGYSKIGGYENTQGYMNAMGVPGELLPLVILLELGGGLALIAGWKARWVSIILALFTIAAAVLFHNDFSDQMQLIMFKKNIAIAGGLILLAVYGAGTYSIDRWQR</sequence>
<keyword evidence="9" id="KW-1185">Reference proteome</keyword>
<dbReference type="Pfam" id="PF07681">
    <property type="entry name" value="DoxX"/>
    <property type="match status" value="1"/>
</dbReference>
<protein>
    <submittedName>
        <fullName evidence="8">Putative oxidoreductase</fullName>
    </submittedName>
</protein>
<feature type="transmembrane region" description="Helical" evidence="7">
    <location>
        <begin position="100"/>
        <end position="119"/>
    </location>
</feature>
<gene>
    <name evidence="8" type="ORF">SAMN05216326_10769</name>
</gene>
<dbReference type="AlphaFoldDB" id="A0A1I0AIH5"/>
<evidence type="ECO:0000256" key="6">
    <source>
        <dbReference type="ARBA" id="ARBA00023136"/>
    </source>
</evidence>
<keyword evidence="6 7" id="KW-0472">Membrane</keyword>
<feature type="transmembrane region" description="Helical" evidence="7">
    <location>
        <begin position="7"/>
        <end position="25"/>
    </location>
</feature>
<dbReference type="Proteomes" id="UP000199345">
    <property type="component" value="Unassembled WGS sequence"/>
</dbReference>
<dbReference type="PANTHER" id="PTHR33452">
    <property type="entry name" value="OXIDOREDUCTASE CATD-RELATED"/>
    <property type="match status" value="1"/>
</dbReference>
<organism evidence="8 9">
    <name type="scientific">Nitrosomonas marina</name>
    <dbReference type="NCBI Taxonomy" id="917"/>
    <lineage>
        <taxon>Bacteria</taxon>
        <taxon>Pseudomonadati</taxon>
        <taxon>Pseudomonadota</taxon>
        <taxon>Betaproteobacteria</taxon>
        <taxon>Nitrosomonadales</taxon>
        <taxon>Nitrosomonadaceae</taxon>
        <taxon>Nitrosomonas</taxon>
    </lineage>
</organism>
<feature type="transmembrane region" description="Helical" evidence="7">
    <location>
        <begin position="45"/>
        <end position="63"/>
    </location>
</feature>
<dbReference type="InterPro" id="IPR051907">
    <property type="entry name" value="DoxX-like_oxidoreductase"/>
</dbReference>
<evidence type="ECO:0000256" key="4">
    <source>
        <dbReference type="ARBA" id="ARBA00022692"/>
    </source>
</evidence>
<dbReference type="RefSeq" id="WP_090657201.1">
    <property type="nucleotide sequence ID" value="NZ_FOIA01000007.1"/>
</dbReference>
<keyword evidence="4 7" id="KW-0812">Transmembrane</keyword>
<proteinExistence type="inferred from homology"/>
<name>A0A1I0AIH5_9PROT</name>
<evidence type="ECO:0000256" key="5">
    <source>
        <dbReference type="ARBA" id="ARBA00022989"/>
    </source>
</evidence>
<dbReference type="EMBL" id="FOIA01000007">
    <property type="protein sequence ID" value="SES94102.1"/>
    <property type="molecule type" value="Genomic_DNA"/>
</dbReference>
<evidence type="ECO:0000256" key="3">
    <source>
        <dbReference type="ARBA" id="ARBA00022475"/>
    </source>
</evidence>
<evidence type="ECO:0000313" key="8">
    <source>
        <dbReference type="EMBL" id="SES94102.1"/>
    </source>
</evidence>
<feature type="transmembrane region" description="Helical" evidence="7">
    <location>
        <begin position="70"/>
        <end position="88"/>
    </location>
</feature>
<reference evidence="9" key="1">
    <citation type="submission" date="2016-10" db="EMBL/GenBank/DDBJ databases">
        <authorList>
            <person name="Varghese N."/>
            <person name="Submissions S."/>
        </authorList>
    </citation>
    <scope>NUCLEOTIDE SEQUENCE [LARGE SCALE GENOMIC DNA]</scope>
    <source>
        <strain evidence="9">Nm71</strain>
    </source>
</reference>
<evidence type="ECO:0000256" key="1">
    <source>
        <dbReference type="ARBA" id="ARBA00004651"/>
    </source>
</evidence>
<evidence type="ECO:0000256" key="7">
    <source>
        <dbReference type="SAM" id="Phobius"/>
    </source>
</evidence>
<dbReference type="InterPro" id="IPR032808">
    <property type="entry name" value="DoxX"/>
</dbReference>
<evidence type="ECO:0000313" key="9">
    <source>
        <dbReference type="Proteomes" id="UP000199345"/>
    </source>
</evidence>
<dbReference type="OrthoDB" id="9792760at2"/>
<evidence type="ECO:0000256" key="2">
    <source>
        <dbReference type="ARBA" id="ARBA00006679"/>
    </source>
</evidence>
<dbReference type="PANTHER" id="PTHR33452:SF1">
    <property type="entry name" value="INNER MEMBRANE PROTEIN YPHA-RELATED"/>
    <property type="match status" value="1"/>
</dbReference>
<comment type="similarity">
    <text evidence="2">Belongs to the DoxX family.</text>
</comment>
<comment type="subcellular location">
    <subcellularLocation>
        <location evidence="1">Cell membrane</location>
        <topology evidence="1">Multi-pass membrane protein</topology>
    </subcellularLocation>
</comment>